<evidence type="ECO:0000259" key="2">
    <source>
        <dbReference type="Pfam" id="PF07853"/>
    </source>
</evidence>
<reference evidence="4" key="1">
    <citation type="submission" date="2023-02" db="EMBL/GenBank/DDBJ databases">
        <title>Enrichment on poylsaccharides allowed isolation of novel metabolic and taxonomic groups of Haloarchaea.</title>
        <authorList>
            <person name="Sorokin D.Y."/>
            <person name="Elcheninov A.G."/>
            <person name="Khizhniak T.V."/>
            <person name="Kolganova T.V."/>
            <person name="Kublanov I.V."/>
        </authorList>
    </citation>
    <scope>NUCLEOTIDE SEQUENCE</scope>
    <source>
        <strain evidence="3 5">HArc-curdl5-1</strain>
        <strain evidence="4">HArc-curdl7</strain>
    </source>
</reference>
<feature type="compositionally biased region" description="Low complexity" evidence="1">
    <location>
        <begin position="32"/>
        <end position="45"/>
    </location>
</feature>
<dbReference type="EMBL" id="JAOPKC010000037">
    <property type="protein sequence ID" value="MCU4719649.1"/>
    <property type="molecule type" value="Genomic_DNA"/>
</dbReference>
<dbReference type="EMBL" id="JAOPKD010000002">
    <property type="protein sequence ID" value="MCU4725947.1"/>
    <property type="molecule type" value="Genomic_DNA"/>
</dbReference>
<dbReference type="Proteomes" id="UP001208186">
    <property type="component" value="Unassembled WGS sequence"/>
</dbReference>
<evidence type="ECO:0000256" key="1">
    <source>
        <dbReference type="SAM" id="MobiDB-lite"/>
    </source>
</evidence>
<dbReference type="RefSeq" id="WP_390884103.1">
    <property type="nucleotide sequence ID" value="NZ_JAOPKC010000037.1"/>
</dbReference>
<dbReference type="Pfam" id="PF07853">
    <property type="entry name" value="DUF1648"/>
    <property type="match status" value="1"/>
</dbReference>
<sequence length="45" mass="4923">MLLLGGILYPALPEQMAVHWNASDETDGTAASRSRSWPCRRSSCS</sequence>
<organism evidence="4 6">
    <name type="scientific">Halapricum hydrolyticum</name>
    <dbReference type="NCBI Taxonomy" id="2979991"/>
    <lineage>
        <taxon>Archaea</taxon>
        <taxon>Methanobacteriati</taxon>
        <taxon>Methanobacteriota</taxon>
        <taxon>Stenosarchaea group</taxon>
        <taxon>Halobacteria</taxon>
        <taxon>Halobacteriales</taxon>
        <taxon>Haloarculaceae</taxon>
        <taxon>Halapricum</taxon>
    </lineage>
</organism>
<feature type="region of interest" description="Disordered" evidence="1">
    <location>
        <begin position="21"/>
        <end position="45"/>
    </location>
</feature>
<dbReference type="Proteomes" id="UP001209746">
    <property type="component" value="Unassembled WGS sequence"/>
</dbReference>
<accession>A0AAE3I9N4</accession>
<evidence type="ECO:0000313" key="3">
    <source>
        <dbReference type="EMBL" id="MCU4719649.1"/>
    </source>
</evidence>
<comment type="caution">
    <text evidence="4">The sequence shown here is derived from an EMBL/GenBank/DDBJ whole genome shotgun (WGS) entry which is preliminary data.</text>
</comment>
<protein>
    <submittedName>
        <fullName evidence="4">DUF1648 domain-containing protein</fullName>
    </submittedName>
</protein>
<name>A0AAE3I9N4_9EURY</name>
<proteinExistence type="predicted"/>
<keyword evidence="5" id="KW-1185">Reference proteome</keyword>
<evidence type="ECO:0000313" key="4">
    <source>
        <dbReference type="EMBL" id="MCU4725947.1"/>
    </source>
</evidence>
<dbReference type="AlphaFoldDB" id="A0AAE3I9N4"/>
<dbReference type="InterPro" id="IPR012867">
    <property type="entry name" value="DUF1648"/>
</dbReference>
<evidence type="ECO:0000313" key="5">
    <source>
        <dbReference type="Proteomes" id="UP001208186"/>
    </source>
</evidence>
<gene>
    <name evidence="4" type="ORF">OB914_03030</name>
    <name evidence="3" type="ORF">OB916_16530</name>
</gene>
<evidence type="ECO:0000313" key="6">
    <source>
        <dbReference type="Proteomes" id="UP001209746"/>
    </source>
</evidence>
<feature type="domain" description="DUF1648" evidence="2">
    <location>
        <begin position="1"/>
        <end position="30"/>
    </location>
</feature>